<evidence type="ECO:0000256" key="7">
    <source>
        <dbReference type="ARBA" id="ARBA00023239"/>
    </source>
</evidence>
<dbReference type="InterPro" id="IPR050064">
    <property type="entry name" value="IGPS_HisA/HisF"/>
</dbReference>
<evidence type="ECO:0000256" key="10">
    <source>
        <dbReference type="ARBA" id="ARBA00047838"/>
    </source>
</evidence>
<dbReference type="Gene3D" id="3.20.20.70">
    <property type="entry name" value="Aldolase class I"/>
    <property type="match status" value="1"/>
</dbReference>
<keyword evidence="7" id="KW-0456">Lyase</keyword>
<comment type="subunit">
    <text evidence="3">Heterodimer of HisH and HisF.</text>
</comment>
<dbReference type="InterPro" id="IPR013785">
    <property type="entry name" value="Aldolase_TIM"/>
</dbReference>
<evidence type="ECO:0000256" key="4">
    <source>
        <dbReference type="ARBA" id="ARBA00012809"/>
    </source>
</evidence>
<evidence type="ECO:0000313" key="12">
    <source>
        <dbReference type="EMBL" id="MEE1888727.1"/>
    </source>
</evidence>
<dbReference type="NCBIfam" id="NF038364">
    <property type="entry name" value="AglZ_HisF2_fam"/>
    <property type="match status" value="1"/>
</dbReference>
<name>A0ABU7HBP1_9PSED</name>
<evidence type="ECO:0000256" key="11">
    <source>
        <dbReference type="RuleBase" id="RU003657"/>
    </source>
</evidence>
<dbReference type="CDD" id="cd04731">
    <property type="entry name" value="HisF"/>
    <property type="match status" value="1"/>
</dbReference>
<dbReference type="InterPro" id="IPR004651">
    <property type="entry name" value="HisF"/>
</dbReference>
<protein>
    <recommendedName>
        <fullName evidence="4">imidazole glycerol-phosphate synthase</fullName>
        <ecNumber evidence="4">4.3.2.10</ecNumber>
    </recommendedName>
    <alternativeName>
        <fullName evidence="9">IGP synthase cyclase subunit</fullName>
    </alternativeName>
</protein>
<evidence type="ECO:0000256" key="6">
    <source>
        <dbReference type="ARBA" id="ARBA00023102"/>
    </source>
</evidence>
<evidence type="ECO:0000256" key="2">
    <source>
        <dbReference type="ARBA" id="ARBA00009667"/>
    </source>
</evidence>
<evidence type="ECO:0000256" key="1">
    <source>
        <dbReference type="ARBA" id="ARBA00005091"/>
    </source>
</evidence>
<reference evidence="12" key="1">
    <citation type="submission" date="2024-01" db="EMBL/GenBank/DDBJ databases">
        <title>Unpublished Manusciprt.</title>
        <authorList>
            <person name="Duman M."/>
            <person name="Valdes E.G."/>
            <person name="Ajmi N."/>
            <person name="Altun S."/>
            <person name="Saticioglu I.B."/>
        </authorList>
    </citation>
    <scope>NUCLEOTIDE SEQUENCE</scope>
    <source>
        <strain evidence="12">137P</strain>
    </source>
</reference>
<evidence type="ECO:0000256" key="9">
    <source>
        <dbReference type="ARBA" id="ARBA00030264"/>
    </source>
</evidence>
<dbReference type="PANTHER" id="PTHR21235">
    <property type="entry name" value="IMIDAZOLE GLYCEROL PHOSPHATE SYNTHASE SUBUNIT HISF/H IGP SYNTHASE SUBUNIT HISF/H"/>
    <property type="match status" value="1"/>
</dbReference>
<dbReference type="EC" id="4.3.2.10" evidence="4"/>
<gene>
    <name evidence="12" type="ORF">V0R62_13775</name>
</gene>
<dbReference type="Proteomes" id="UP001354227">
    <property type="component" value="Unassembled WGS sequence"/>
</dbReference>
<dbReference type="InterPro" id="IPR011060">
    <property type="entry name" value="RibuloseP-bd_barrel"/>
</dbReference>
<keyword evidence="5 11" id="KW-0028">Amino-acid biosynthesis</keyword>
<dbReference type="InterPro" id="IPR006062">
    <property type="entry name" value="His_biosynth"/>
</dbReference>
<dbReference type="SUPFAM" id="SSF51366">
    <property type="entry name" value="Ribulose-phoshate binding barrel"/>
    <property type="match status" value="1"/>
</dbReference>
<dbReference type="EMBL" id="JAZDCT010000016">
    <property type="protein sequence ID" value="MEE1888727.1"/>
    <property type="molecule type" value="Genomic_DNA"/>
</dbReference>
<proteinExistence type="inferred from homology"/>
<dbReference type="Pfam" id="PF00977">
    <property type="entry name" value="His_biosynth"/>
    <property type="match status" value="1"/>
</dbReference>
<comment type="function">
    <text evidence="8">IGPS catalyzes the conversion of PRFAR and glutamine to IGP, AICAR and glutamate. The HisF subunit catalyzes the cyclization activity that produces IGP and AICAR from PRFAR using the ammonia provided by the HisH subunit.</text>
</comment>
<comment type="similarity">
    <text evidence="2 11">Belongs to the HisA/HisF family.</text>
</comment>
<organism evidence="12 13">
    <name type="scientific">Pseudomonas carassii</name>
    <dbReference type="NCBI Taxonomy" id="3115855"/>
    <lineage>
        <taxon>Bacteria</taxon>
        <taxon>Pseudomonadati</taxon>
        <taxon>Pseudomonadota</taxon>
        <taxon>Gammaproteobacteria</taxon>
        <taxon>Pseudomonadales</taxon>
        <taxon>Pseudomonadaceae</taxon>
        <taxon>Pseudomonas</taxon>
    </lineage>
</organism>
<comment type="catalytic activity">
    <reaction evidence="10">
        <text>5-[(5-phospho-1-deoxy-D-ribulos-1-ylimino)methylamino]-1-(5-phospho-beta-D-ribosyl)imidazole-4-carboxamide + L-glutamine = D-erythro-1-(imidazol-4-yl)glycerol 3-phosphate + 5-amino-1-(5-phospho-beta-D-ribosyl)imidazole-4-carboxamide + L-glutamate + H(+)</text>
        <dbReference type="Rhea" id="RHEA:24793"/>
        <dbReference type="ChEBI" id="CHEBI:15378"/>
        <dbReference type="ChEBI" id="CHEBI:29985"/>
        <dbReference type="ChEBI" id="CHEBI:58278"/>
        <dbReference type="ChEBI" id="CHEBI:58359"/>
        <dbReference type="ChEBI" id="CHEBI:58475"/>
        <dbReference type="ChEBI" id="CHEBI:58525"/>
        <dbReference type="EC" id="4.3.2.10"/>
    </reaction>
</comment>
<dbReference type="PANTHER" id="PTHR21235:SF2">
    <property type="entry name" value="IMIDAZOLE GLYCEROL PHOSPHATE SYNTHASE HISHF"/>
    <property type="match status" value="1"/>
</dbReference>
<sequence length="262" mass="28135">MLRPRIIPCLLIHDGGLVKTVGFKDAKYVGDPINAVKIFNEKEADELIVVDIDATVNGREPDYKRIANLAAECRMPLCYGGGVRTPEQARAIIALGVEKVAISAAALEDPTLVTRIAEEIGRQSVVVVLDHKPRTLSLSKQQDVWTHNGTRNTKRNVIDVAKEMEAAGAGEIVINSIANDGRMKGYDIALASKVREAVNIPVTILGGGGSLEDMHQVVAACGVVGVAAGSFFVFKGTYRAVLISYPSAQQKDEKVFSALQAR</sequence>
<accession>A0ABU7HBP1</accession>
<evidence type="ECO:0000256" key="3">
    <source>
        <dbReference type="ARBA" id="ARBA00011152"/>
    </source>
</evidence>
<comment type="pathway">
    <text evidence="1">Amino-acid biosynthesis; L-histidine biosynthesis; L-histidine from 5-phospho-alpha-D-ribose 1-diphosphate: step 5/9.</text>
</comment>
<dbReference type="RefSeq" id="WP_330104112.1">
    <property type="nucleotide sequence ID" value="NZ_JAZDCT010000016.1"/>
</dbReference>
<evidence type="ECO:0000256" key="5">
    <source>
        <dbReference type="ARBA" id="ARBA00022605"/>
    </source>
</evidence>
<keyword evidence="13" id="KW-1185">Reference proteome</keyword>
<evidence type="ECO:0000256" key="8">
    <source>
        <dbReference type="ARBA" id="ARBA00025475"/>
    </source>
</evidence>
<evidence type="ECO:0000313" key="13">
    <source>
        <dbReference type="Proteomes" id="UP001354227"/>
    </source>
</evidence>
<keyword evidence="6 11" id="KW-0368">Histidine biosynthesis</keyword>
<comment type="caution">
    <text evidence="12">The sequence shown here is derived from an EMBL/GenBank/DDBJ whole genome shotgun (WGS) entry which is preliminary data.</text>
</comment>